<dbReference type="RefSeq" id="WP_242330911.1">
    <property type="nucleotide sequence ID" value="NZ_CP071872.1"/>
</dbReference>
<reference evidence="1 2" key="1">
    <citation type="submission" date="2021-03" db="EMBL/GenBank/DDBJ databases">
        <title>Complete genome of Streptomyces formicae strain 1H-GS9 (DSM 100524).</title>
        <authorList>
            <person name="Atanasov K.E."/>
            <person name="Altabella T."/>
            <person name="Ferrer A."/>
        </authorList>
    </citation>
    <scope>NUCLEOTIDE SEQUENCE [LARGE SCALE GENOMIC DNA]</scope>
    <source>
        <strain evidence="1 2">1H-GS9</strain>
    </source>
</reference>
<accession>A0ABY3WI73</accession>
<keyword evidence="2" id="KW-1185">Reference proteome</keyword>
<protein>
    <submittedName>
        <fullName evidence="1">Uncharacterized protein</fullName>
    </submittedName>
</protein>
<evidence type="ECO:0000313" key="2">
    <source>
        <dbReference type="Proteomes" id="UP000828924"/>
    </source>
</evidence>
<organism evidence="1 2">
    <name type="scientific">Streptomyces formicae</name>
    <dbReference type="NCBI Taxonomy" id="1616117"/>
    <lineage>
        <taxon>Bacteria</taxon>
        <taxon>Bacillati</taxon>
        <taxon>Actinomycetota</taxon>
        <taxon>Actinomycetes</taxon>
        <taxon>Kitasatosporales</taxon>
        <taxon>Streptomycetaceae</taxon>
        <taxon>Streptomyces</taxon>
    </lineage>
</organism>
<dbReference type="Proteomes" id="UP000828924">
    <property type="component" value="Chromosome"/>
</dbReference>
<dbReference type="EMBL" id="CP071872">
    <property type="protein sequence ID" value="UNM12302.1"/>
    <property type="molecule type" value="Genomic_DNA"/>
</dbReference>
<name>A0ABY3WI73_9ACTN</name>
<sequence>MPSPSGHCVVVDDEPGPDGFAVHCIPHGRLGAWEDRLAALVAAYTHDVENGGDTL</sequence>
<proteinExistence type="predicted"/>
<evidence type="ECO:0000313" key="1">
    <source>
        <dbReference type="EMBL" id="UNM12302.1"/>
    </source>
</evidence>
<gene>
    <name evidence="1" type="ORF">J4032_12855</name>
</gene>